<dbReference type="CDD" id="cd09272">
    <property type="entry name" value="RNase_HI_RT_Ty1"/>
    <property type="match status" value="1"/>
</dbReference>
<reference evidence="2" key="1">
    <citation type="submission" date="2020-08" db="EMBL/GenBank/DDBJ databases">
        <title>Multicomponent nature underlies the extraordinary mechanical properties of spider dragline silk.</title>
        <authorList>
            <person name="Kono N."/>
            <person name="Nakamura H."/>
            <person name="Mori M."/>
            <person name="Yoshida Y."/>
            <person name="Ohtoshi R."/>
            <person name="Malay A.D."/>
            <person name="Moran D.A.P."/>
            <person name="Tomita M."/>
            <person name="Numata K."/>
            <person name="Arakawa K."/>
        </authorList>
    </citation>
    <scope>NUCLEOTIDE SEQUENCE</scope>
</reference>
<accession>A0A8X6TE23</accession>
<dbReference type="Proteomes" id="UP000887013">
    <property type="component" value="Unassembled WGS sequence"/>
</dbReference>
<dbReference type="OrthoDB" id="430476at2759"/>
<dbReference type="EMBL" id="BMAW01056547">
    <property type="protein sequence ID" value="GFT06349.1"/>
    <property type="molecule type" value="Genomic_DNA"/>
</dbReference>
<evidence type="ECO:0000256" key="1">
    <source>
        <dbReference type="SAM" id="MobiDB-lite"/>
    </source>
</evidence>
<name>A0A8X6TE23_NEPPI</name>
<dbReference type="EMBL" id="BMAW01111707">
    <property type="protein sequence ID" value="GFT49233.1"/>
    <property type="molecule type" value="Genomic_DNA"/>
</dbReference>
<feature type="region of interest" description="Disordered" evidence="1">
    <location>
        <begin position="1"/>
        <end position="59"/>
    </location>
</feature>
<protein>
    <submittedName>
        <fullName evidence="2">Copia protein</fullName>
    </submittedName>
</protein>
<comment type="caution">
    <text evidence="2">The sequence shown here is derived from an EMBL/GenBank/DDBJ whole genome shotgun (WGS) entry which is preliminary data.</text>
</comment>
<proteinExistence type="predicted"/>
<evidence type="ECO:0000313" key="3">
    <source>
        <dbReference type="EMBL" id="GFT49233.1"/>
    </source>
</evidence>
<keyword evidence="4" id="KW-1185">Reference proteome</keyword>
<dbReference type="AlphaFoldDB" id="A0A8X6TE23"/>
<sequence>MPLPSTEKININEESDDEKGNTSKIESIVLPKRYSRSNKEKSPDRFGYPANENKNDPENYKEVLSRSDENKWLEVIEEEMKSLYNNHTWDLVKLPKGKKPIGYFAAAQAAQEIQWLILLLKDLRLEQHQPIRLFEDNKSCIILAQAPKSDSRIKHIDVKYHYLRHLHLNRITQLEYCDSKSNIAHMLTKPLPRPQFQNLRGKLNIF</sequence>
<evidence type="ECO:0000313" key="2">
    <source>
        <dbReference type="EMBL" id="GFT06349.1"/>
    </source>
</evidence>
<evidence type="ECO:0000313" key="4">
    <source>
        <dbReference type="Proteomes" id="UP000887013"/>
    </source>
</evidence>
<organism evidence="2 4">
    <name type="scientific">Nephila pilipes</name>
    <name type="common">Giant wood spider</name>
    <name type="synonym">Nephila maculata</name>
    <dbReference type="NCBI Taxonomy" id="299642"/>
    <lineage>
        <taxon>Eukaryota</taxon>
        <taxon>Metazoa</taxon>
        <taxon>Ecdysozoa</taxon>
        <taxon>Arthropoda</taxon>
        <taxon>Chelicerata</taxon>
        <taxon>Arachnida</taxon>
        <taxon>Araneae</taxon>
        <taxon>Araneomorphae</taxon>
        <taxon>Entelegynae</taxon>
        <taxon>Araneoidea</taxon>
        <taxon>Nephilidae</taxon>
        <taxon>Nephila</taxon>
    </lineage>
</organism>
<gene>
    <name evidence="2" type="primary">GIP_64</name>
    <name evidence="2" type="ORF">NPIL_370171</name>
    <name evidence="3" type="ORF">NPIL_403931</name>
</gene>